<gene>
    <name evidence="1" type="ORF">DSO57_1031399</name>
</gene>
<organism evidence="1 2">
    <name type="scientific">Entomophthora muscae</name>
    <dbReference type="NCBI Taxonomy" id="34485"/>
    <lineage>
        <taxon>Eukaryota</taxon>
        <taxon>Fungi</taxon>
        <taxon>Fungi incertae sedis</taxon>
        <taxon>Zoopagomycota</taxon>
        <taxon>Entomophthoromycotina</taxon>
        <taxon>Entomophthoromycetes</taxon>
        <taxon>Entomophthorales</taxon>
        <taxon>Entomophthoraceae</taxon>
        <taxon>Entomophthora</taxon>
    </lineage>
</organism>
<keyword evidence="2" id="KW-1185">Reference proteome</keyword>
<proteinExistence type="predicted"/>
<comment type="caution">
    <text evidence="1">The sequence shown here is derived from an EMBL/GenBank/DDBJ whole genome shotgun (WGS) entry which is preliminary data.</text>
</comment>
<reference evidence="1" key="1">
    <citation type="submission" date="2022-04" db="EMBL/GenBank/DDBJ databases">
        <title>Genome of the entomopathogenic fungus Entomophthora muscae.</title>
        <authorList>
            <person name="Elya C."/>
            <person name="Lovett B.R."/>
            <person name="Lee E."/>
            <person name="Macias A.M."/>
            <person name="Hajek A.E."/>
            <person name="De Bivort B.L."/>
            <person name="Kasson M.T."/>
            <person name="De Fine Licht H.H."/>
            <person name="Stajich J.E."/>
        </authorList>
    </citation>
    <scope>NUCLEOTIDE SEQUENCE</scope>
    <source>
        <strain evidence="1">Berkeley</strain>
    </source>
</reference>
<dbReference type="Proteomes" id="UP001165960">
    <property type="component" value="Unassembled WGS sequence"/>
</dbReference>
<evidence type="ECO:0000313" key="1">
    <source>
        <dbReference type="EMBL" id="KAJ9087615.1"/>
    </source>
</evidence>
<evidence type="ECO:0000313" key="2">
    <source>
        <dbReference type="Proteomes" id="UP001165960"/>
    </source>
</evidence>
<dbReference type="EMBL" id="QTSX02000225">
    <property type="protein sequence ID" value="KAJ9087615.1"/>
    <property type="molecule type" value="Genomic_DNA"/>
</dbReference>
<accession>A0ACC2ULL3</accession>
<sequence length="305" mass="33479">MGELRVAERCLVGLGVVAVVMNVVLVVISARIVRRRLEVDLAIALAVVDMMLACIMAIGTCLMVVNDFDEDVMLAICRFKGPVDFAGLYLSMMLVALIGVFRYSHVFAVRIGRKLYLGLGVAGSMYSGLLVRCVMFDEFKVSPSGIDCAPDSDKSHWSRLLIFFNGVALLVFLLVTLACYLRIMFAIVQAPPRDGCFVEMKQGSLAGEAPPPSLLLRARIAIRPLTISTTYFILIAPACMLIIFEAVTFTGDYLKHTSLIVSLCLSNIALANPILILFAHTAIYNSAKQQCISFVKCFNNDYLLE</sequence>
<name>A0ACC2ULL3_9FUNG</name>
<protein>
    <submittedName>
        <fullName evidence="1">Uncharacterized protein</fullName>
    </submittedName>
</protein>